<evidence type="ECO:0000259" key="2">
    <source>
        <dbReference type="PROSITE" id="PS50249"/>
    </source>
</evidence>
<feature type="region of interest" description="Disordered" evidence="1">
    <location>
        <begin position="439"/>
        <end position="463"/>
    </location>
</feature>
<evidence type="ECO:0000313" key="4">
    <source>
        <dbReference type="Proteomes" id="UP001189429"/>
    </source>
</evidence>
<dbReference type="SUPFAM" id="SSF102712">
    <property type="entry name" value="JAB1/MPN domain"/>
    <property type="match status" value="1"/>
</dbReference>
<dbReference type="Pfam" id="PF01398">
    <property type="entry name" value="JAB"/>
    <property type="match status" value="1"/>
</dbReference>
<feature type="domain" description="MPN" evidence="2">
    <location>
        <begin position="367"/>
        <end position="463"/>
    </location>
</feature>
<dbReference type="InterPro" id="IPR037518">
    <property type="entry name" value="MPN"/>
</dbReference>
<dbReference type="Gene3D" id="3.40.140.10">
    <property type="entry name" value="Cytidine Deaminase, domain 2"/>
    <property type="match status" value="1"/>
</dbReference>
<dbReference type="Proteomes" id="UP001189429">
    <property type="component" value="Unassembled WGS sequence"/>
</dbReference>
<keyword evidence="4" id="KW-1185">Reference proteome</keyword>
<comment type="caution">
    <text evidence="3">The sequence shown here is derived from an EMBL/GenBank/DDBJ whole genome shotgun (WGS) entry which is preliminary data.</text>
</comment>
<gene>
    <name evidence="3" type="ORF">PCOR1329_LOCUS17830</name>
</gene>
<organism evidence="3 4">
    <name type="scientific">Prorocentrum cordatum</name>
    <dbReference type="NCBI Taxonomy" id="2364126"/>
    <lineage>
        <taxon>Eukaryota</taxon>
        <taxon>Sar</taxon>
        <taxon>Alveolata</taxon>
        <taxon>Dinophyceae</taxon>
        <taxon>Prorocentrales</taxon>
        <taxon>Prorocentraceae</taxon>
        <taxon>Prorocentrum</taxon>
    </lineage>
</organism>
<name>A0ABN9R5R1_9DINO</name>
<evidence type="ECO:0000313" key="3">
    <source>
        <dbReference type="EMBL" id="CAK0814148.1"/>
    </source>
</evidence>
<dbReference type="EMBL" id="CAUYUJ010005558">
    <property type="protein sequence ID" value="CAK0814148.1"/>
    <property type="molecule type" value="Genomic_DNA"/>
</dbReference>
<dbReference type="PROSITE" id="PS50249">
    <property type="entry name" value="MPN"/>
    <property type="match status" value="1"/>
</dbReference>
<dbReference type="PANTHER" id="PTHR10410">
    <property type="entry name" value="EUKARYOTIC TRANSLATION INITIATION FACTOR 3 -RELATED"/>
    <property type="match status" value="1"/>
</dbReference>
<evidence type="ECO:0000256" key="1">
    <source>
        <dbReference type="SAM" id="MobiDB-lite"/>
    </source>
</evidence>
<protein>
    <recommendedName>
        <fullName evidence="2">MPN domain-containing protein</fullName>
    </recommendedName>
</protein>
<dbReference type="InterPro" id="IPR000555">
    <property type="entry name" value="JAMM/MPN+_dom"/>
</dbReference>
<feature type="compositionally biased region" description="Low complexity" evidence="1">
    <location>
        <begin position="447"/>
        <end position="463"/>
    </location>
</feature>
<sequence length="463" mass="48682">MVLFESSYQLCAWYLQGHPLNALGEYQSLDVHAEAVRAVSRGPYPWGSCRAPTDPPRRLQSAPAVCGRPAVNLARLEVRGGLADWSAEDAPLLPGFVRMLAELLLGCIEGHDPEEASSTKLRGRVVDLTEAEEVCTACMTSALHLLLIDPSPPTVLESLAAGLGQGIALEESDRTANEKAVNAVMKATGKRSGHTFGARLDLVVSWPGAPAPAWVDVTDRSAAESGPAERLVGHAAADAERRERGSFGAAVWPFAVEAEWRLGAAAQQFIAATAAAARRVATLPGEPGGQQGADYARQIASRVSGALVARLADLLPAAVPGAGPLGASAMAGNFNLQRLLGQIPGMGGGGQQQPEQDAPLPDTAEQVYISSLALLKMLKHGRAGVPMEVMGLMLGEFIDDYTIRVVDVFSMPQSGNSVSVEAVDPVFQTKMLDMLKQTGRSPRWSWGGTTRTRASGAGSLAPT</sequence>
<reference evidence="3" key="1">
    <citation type="submission" date="2023-10" db="EMBL/GenBank/DDBJ databases">
        <authorList>
            <person name="Chen Y."/>
            <person name="Shah S."/>
            <person name="Dougan E. K."/>
            <person name="Thang M."/>
            <person name="Chan C."/>
        </authorList>
    </citation>
    <scope>NUCLEOTIDE SEQUENCE [LARGE SCALE GENOMIC DNA]</scope>
</reference>
<accession>A0ABN9R5R1</accession>
<proteinExistence type="predicted"/>
<dbReference type="InterPro" id="IPR050242">
    <property type="entry name" value="JAMM_MPN+_peptidase_M67A"/>
</dbReference>